<dbReference type="PRINTS" id="PR00452">
    <property type="entry name" value="SH3DOMAIN"/>
</dbReference>
<dbReference type="SUPFAM" id="SSF50044">
    <property type="entry name" value="SH3-domain"/>
    <property type="match status" value="2"/>
</dbReference>
<protein>
    <submittedName>
        <fullName evidence="7">SH3 domain-containing protein</fullName>
    </submittedName>
</protein>
<dbReference type="InterPro" id="IPR001452">
    <property type="entry name" value="SH3_domain"/>
</dbReference>
<evidence type="ECO:0000256" key="1">
    <source>
        <dbReference type="ARBA" id="ARBA00022443"/>
    </source>
</evidence>
<feature type="domain" description="SH3" evidence="4">
    <location>
        <begin position="424"/>
        <end position="484"/>
    </location>
</feature>
<dbReference type="Pfam" id="PF00018">
    <property type="entry name" value="SH3_1"/>
    <property type="match status" value="1"/>
</dbReference>
<dbReference type="PANTHER" id="PTHR14167">
    <property type="entry name" value="SH3 DOMAIN-CONTAINING"/>
    <property type="match status" value="1"/>
</dbReference>
<dbReference type="SMART" id="SM00326">
    <property type="entry name" value="SH3"/>
    <property type="match status" value="2"/>
</dbReference>
<sequence length="522" mass="59842">MAIMISDHPGLKHQSQDHLSPASTVQRATRAWTPNQQCDSQTDYLKKIELQSRRSKSVGRNVENQHRTIERPYLQCTKNDWHANTESEWRSELNNGSHSGLSSSSFYHYITNNFAQERSKTQHFHLPPYRLQSHDQKRSGVATRKKSARKKRSYSCSLICDNFSWDEMEYLYKAVGGKKGIHMELFTDQLNQLMKSITISGHLDESVIYLQSLLDCLQACASNCNRSSNNNAQRASRSCSVSPALLTTSNNRCSVFKHFDNLTSLPYSSTHSLPYTFSGKTTTNNQCYNHEFEFKKIAKEEVLTRQKVEKLSEELLQQQNRRHGYVPSASPALQKNFSRFSGLINEYGRPERNFASQILSPSEITTCTALFSFKALNSKELSFNRGDVIRVQRVIDVNWMEGERNGQIGIFPSSYVQIDDDKVNEQIKLIALYPFFARNRNELSLKKGETLRYLRAIDVNWIEGKNVHGQVGIFPKSYVRKAFEDVSPDSNETAIPDRPKTPHINTVPYKFVAIIFCMLLAF</sequence>
<feature type="domain" description="SH3" evidence="4">
    <location>
        <begin position="362"/>
        <end position="421"/>
    </location>
</feature>
<evidence type="ECO:0000313" key="6">
    <source>
        <dbReference type="Proteomes" id="UP000276776"/>
    </source>
</evidence>
<reference evidence="5 6" key="2">
    <citation type="submission" date="2018-11" db="EMBL/GenBank/DDBJ databases">
        <authorList>
            <consortium name="Pathogen Informatics"/>
        </authorList>
    </citation>
    <scope>NUCLEOTIDE SEQUENCE [LARGE SCALE GENOMIC DNA]</scope>
</reference>
<dbReference type="STRING" id="103827.A0A158RC80"/>
<accession>A0A158RC80</accession>
<proteinExistence type="predicted"/>
<dbReference type="PRINTS" id="PR00499">
    <property type="entry name" value="P67PHOX"/>
</dbReference>
<evidence type="ECO:0000259" key="4">
    <source>
        <dbReference type="PROSITE" id="PS50002"/>
    </source>
</evidence>
<dbReference type="PROSITE" id="PS50002">
    <property type="entry name" value="SH3"/>
    <property type="match status" value="2"/>
</dbReference>
<dbReference type="CDD" id="cd11781">
    <property type="entry name" value="SH3_Sorbs_1"/>
    <property type="match status" value="1"/>
</dbReference>
<name>A0A158RC80_THECL</name>
<dbReference type="EMBL" id="UYYF01004433">
    <property type="protein sequence ID" value="VDN04026.1"/>
    <property type="molecule type" value="Genomic_DNA"/>
</dbReference>
<dbReference type="OrthoDB" id="73680at2759"/>
<dbReference type="Pfam" id="PF07653">
    <property type="entry name" value="SH3_2"/>
    <property type="match status" value="1"/>
</dbReference>
<dbReference type="PANTHER" id="PTHR14167:SF116">
    <property type="entry name" value="CAP, ISOFORM AC"/>
    <property type="match status" value="1"/>
</dbReference>
<evidence type="ECO:0000256" key="2">
    <source>
        <dbReference type="PROSITE-ProRule" id="PRU00192"/>
    </source>
</evidence>
<dbReference type="InterPro" id="IPR036028">
    <property type="entry name" value="SH3-like_dom_sf"/>
</dbReference>
<dbReference type="Gene3D" id="2.30.30.40">
    <property type="entry name" value="SH3 Domains"/>
    <property type="match status" value="2"/>
</dbReference>
<feature type="compositionally biased region" description="Polar residues" evidence="3">
    <location>
        <begin position="17"/>
        <end position="38"/>
    </location>
</feature>
<evidence type="ECO:0000313" key="5">
    <source>
        <dbReference type="EMBL" id="VDN04026.1"/>
    </source>
</evidence>
<dbReference type="AlphaFoldDB" id="A0A158RC80"/>
<gene>
    <name evidence="5" type="ORF">TCLT_LOCUS6652</name>
</gene>
<dbReference type="Proteomes" id="UP000276776">
    <property type="component" value="Unassembled WGS sequence"/>
</dbReference>
<keyword evidence="6" id="KW-1185">Reference proteome</keyword>
<dbReference type="InterPro" id="IPR050384">
    <property type="entry name" value="Endophilin_SH3RF"/>
</dbReference>
<feature type="region of interest" description="Disordered" evidence="3">
    <location>
        <begin position="1"/>
        <end position="38"/>
    </location>
</feature>
<evidence type="ECO:0000313" key="7">
    <source>
        <dbReference type="WBParaSite" id="TCLT_0000666301-mRNA-1"/>
    </source>
</evidence>
<keyword evidence="1 2" id="KW-0728">SH3 domain</keyword>
<evidence type="ECO:0000256" key="3">
    <source>
        <dbReference type="SAM" id="MobiDB-lite"/>
    </source>
</evidence>
<dbReference type="WBParaSite" id="TCLT_0000666301-mRNA-1">
    <property type="protein sequence ID" value="TCLT_0000666301-mRNA-1"/>
    <property type="gene ID" value="TCLT_0000666301"/>
</dbReference>
<reference evidence="7" key="1">
    <citation type="submission" date="2016-04" db="UniProtKB">
        <authorList>
            <consortium name="WormBaseParasite"/>
        </authorList>
    </citation>
    <scope>IDENTIFICATION</scope>
</reference>
<organism evidence="7">
    <name type="scientific">Thelazia callipaeda</name>
    <name type="common">Oriental eyeworm</name>
    <name type="synonym">Parasitic nematode</name>
    <dbReference type="NCBI Taxonomy" id="103827"/>
    <lineage>
        <taxon>Eukaryota</taxon>
        <taxon>Metazoa</taxon>
        <taxon>Ecdysozoa</taxon>
        <taxon>Nematoda</taxon>
        <taxon>Chromadorea</taxon>
        <taxon>Rhabditida</taxon>
        <taxon>Spirurina</taxon>
        <taxon>Spiruromorpha</taxon>
        <taxon>Thelazioidea</taxon>
        <taxon>Thelaziidae</taxon>
        <taxon>Thelazia</taxon>
    </lineage>
</organism>